<comment type="caution">
    <text evidence="3">The sequence shown here is derived from an EMBL/GenBank/DDBJ whole genome shotgun (WGS) entry which is preliminary data.</text>
</comment>
<feature type="domain" description="TadE-like" evidence="2">
    <location>
        <begin position="8"/>
        <end position="48"/>
    </location>
</feature>
<accession>A0A4Z1C867</accession>
<gene>
    <name evidence="3" type="ORF">E5Q11_04900</name>
</gene>
<evidence type="ECO:0000259" key="2">
    <source>
        <dbReference type="Pfam" id="PF07811"/>
    </source>
</evidence>
<keyword evidence="1" id="KW-0812">Transmembrane</keyword>
<dbReference type="RefSeq" id="WP_135802245.1">
    <property type="nucleotide sequence ID" value="NZ_SRPF01000001.1"/>
</dbReference>
<evidence type="ECO:0000313" key="4">
    <source>
        <dbReference type="Proteomes" id="UP000298325"/>
    </source>
</evidence>
<feature type="transmembrane region" description="Helical" evidence="1">
    <location>
        <begin position="12"/>
        <end position="35"/>
    </location>
</feature>
<sequence length="327" mass="35611">MDNQHQKGQALVEMVVIGPLIIAIAAGIMALALYFQAKTLSVNAARYAVWERSVWADPERPWNGGHDEELGGNASSVLRSDYSTLDAGLALYSNPNLRIRSDRSMSELADYGGDDHNTQEVLSWGGETRSGFGSFGGNVGTFIQGASDTETRSAWEHLHSRYAATMDYEEQSGARPSSTLHDFNIDPIANMGLEMPTEALASADATINLRNVFQGAWSLGWLDFDSTDGSDEFTMTSTASLLTNPWAPKNEAVYKKKVHSLSVKQLMDYITIATDKINSGITGRLGDQSKLLEYVPILGPTMQAKNPELEPTSTAMPLTRVIPGNDE</sequence>
<dbReference type="Proteomes" id="UP000298325">
    <property type="component" value="Unassembled WGS sequence"/>
</dbReference>
<evidence type="ECO:0000256" key="1">
    <source>
        <dbReference type="SAM" id="Phobius"/>
    </source>
</evidence>
<dbReference type="InterPro" id="IPR012495">
    <property type="entry name" value="TadE-like_dom"/>
</dbReference>
<name>A0A4Z1C867_9GAMM</name>
<keyword evidence="1" id="KW-1133">Transmembrane helix</keyword>
<dbReference type="OrthoDB" id="6839462at2"/>
<dbReference type="EMBL" id="SRPF01000001">
    <property type="protein sequence ID" value="TGN41860.1"/>
    <property type="molecule type" value="Genomic_DNA"/>
</dbReference>
<keyword evidence="4" id="KW-1185">Reference proteome</keyword>
<dbReference type="Pfam" id="PF07811">
    <property type="entry name" value="TadE"/>
    <property type="match status" value="1"/>
</dbReference>
<protein>
    <recommendedName>
        <fullName evidence="2">TadE-like domain-containing protein</fullName>
    </recommendedName>
</protein>
<evidence type="ECO:0000313" key="3">
    <source>
        <dbReference type="EMBL" id="TGN41860.1"/>
    </source>
</evidence>
<keyword evidence="1" id="KW-0472">Membrane</keyword>
<dbReference type="AlphaFoldDB" id="A0A4Z1C867"/>
<reference evidence="3 4" key="1">
    <citation type="submission" date="2019-04" db="EMBL/GenBank/DDBJ databases">
        <authorList>
            <person name="Park S."/>
            <person name="Yoon J.-H."/>
        </authorList>
    </citation>
    <scope>NUCLEOTIDE SEQUENCE [LARGE SCALE GENOMIC DNA]</scope>
    <source>
        <strain evidence="3 4">HJM-18</strain>
    </source>
</reference>
<organism evidence="3 4">
    <name type="scientific">Marinobacter confluentis</name>
    <dbReference type="NCBI Taxonomy" id="1697557"/>
    <lineage>
        <taxon>Bacteria</taxon>
        <taxon>Pseudomonadati</taxon>
        <taxon>Pseudomonadota</taxon>
        <taxon>Gammaproteobacteria</taxon>
        <taxon>Pseudomonadales</taxon>
        <taxon>Marinobacteraceae</taxon>
        <taxon>Marinobacter</taxon>
    </lineage>
</organism>
<proteinExistence type="predicted"/>